<dbReference type="RefSeq" id="WP_170213878.1">
    <property type="nucleotide sequence ID" value="NZ_JACHEW010000001.1"/>
</dbReference>
<keyword evidence="2" id="KW-1185">Reference proteome</keyword>
<proteinExistence type="predicted"/>
<protein>
    <recommendedName>
        <fullName evidence="3">SMI1/KNR4 family protein</fullName>
    </recommendedName>
</protein>
<comment type="caution">
    <text evidence="1">The sequence shown here is derived from an EMBL/GenBank/DDBJ whole genome shotgun (WGS) entry which is preliminary data.</text>
</comment>
<evidence type="ECO:0000313" key="1">
    <source>
        <dbReference type="EMBL" id="MBB6014918.1"/>
    </source>
</evidence>
<name>A0ABR6NM12_9DEIO</name>
<gene>
    <name evidence="1" type="ORF">HNQ04_000142</name>
</gene>
<accession>A0ABR6NM12</accession>
<dbReference type="Proteomes" id="UP000629870">
    <property type="component" value="Unassembled WGS sequence"/>
</dbReference>
<evidence type="ECO:0000313" key="2">
    <source>
        <dbReference type="Proteomes" id="UP000629870"/>
    </source>
</evidence>
<evidence type="ECO:0008006" key="3">
    <source>
        <dbReference type="Google" id="ProtNLM"/>
    </source>
</evidence>
<sequence>MDPSALPSLARQLAELVRAHGLPPTPGPASQGDLLRAESDLALPPAWIEVYRVFSPDGLALPASGNDQALYGAAELHRAQEGYGGPGWSPHWRVIGGEGEFPLVIDTSAPGDDGVHLAALQASGQGKRTTLTWAHRRLSDSTAGFLQGVNDYLQTLPRGEGAVWALPQEVRQDWHARVMSAWRENTELREHLDTWRDWLGVEVASP</sequence>
<dbReference type="EMBL" id="JACHEW010000001">
    <property type="protein sequence ID" value="MBB6014918.1"/>
    <property type="molecule type" value="Genomic_DNA"/>
</dbReference>
<reference evidence="1 2" key="1">
    <citation type="submission" date="2020-08" db="EMBL/GenBank/DDBJ databases">
        <title>Genomic Encyclopedia of Type Strains, Phase IV (KMG-IV): sequencing the most valuable type-strain genomes for metagenomic binning, comparative biology and taxonomic classification.</title>
        <authorList>
            <person name="Goeker M."/>
        </authorList>
    </citation>
    <scope>NUCLEOTIDE SEQUENCE [LARGE SCALE GENOMIC DNA]</scope>
    <source>
        <strain evidence="1 2">DSM 12027</strain>
    </source>
</reference>
<organism evidence="1 2">
    <name type="scientific">Deinococcus radiopugnans ATCC 19172</name>
    <dbReference type="NCBI Taxonomy" id="585398"/>
    <lineage>
        <taxon>Bacteria</taxon>
        <taxon>Thermotogati</taxon>
        <taxon>Deinococcota</taxon>
        <taxon>Deinococci</taxon>
        <taxon>Deinococcales</taxon>
        <taxon>Deinococcaceae</taxon>
        <taxon>Deinococcus</taxon>
    </lineage>
</organism>